<dbReference type="EMBL" id="AP018664">
    <property type="protein sequence ID" value="BBD98139.1"/>
    <property type="molecule type" value="Genomic_DNA"/>
</dbReference>
<evidence type="ECO:0000313" key="2">
    <source>
        <dbReference type="Proteomes" id="UP000279959"/>
    </source>
</evidence>
<evidence type="ECO:0000313" key="1">
    <source>
        <dbReference type="EMBL" id="BBD98139.1"/>
    </source>
</evidence>
<protein>
    <submittedName>
        <fullName evidence="1">Uncharacterized protein</fullName>
    </submittedName>
</protein>
<keyword evidence="2" id="KW-1185">Reference proteome</keyword>
<organism evidence="1 2">
    <name type="scientific">Sphingobium amiense</name>
    <dbReference type="NCBI Taxonomy" id="135719"/>
    <lineage>
        <taxon>Bacteria</taxon>
        <taxon>Pseudomonadati</taxon>
        <taxon>Pseudomonadota</taxon>
        <taxon>Alphaproteobacteria</taxon>
        <taxon>Sphingomonadales</taxon>
        <taxon>Sphingomonadaceae</taxon>
        <taxon>Sphingobium</taxon>
    </lineage>
</organism>
<dbReference type="Gene3D" id="3.40.50.300">
    <property type="entry name" value="P-loop containing nucleotide triphosphate hydrolases"/>
    <property type="match status" value="1"/>
</dbReference>
<dbReference type="KEGG" id="sami:SAMIE_1016400"/>
<accession>A0A494WCV2</accession>
<reference evidence="1 2" key="1">
    <citation type="submission" date="2018-05" db="EMBL/GenBank/DDBJ databases">
        <title>Complete Genome Sequence of the Nonylphenol-Degrading Bacterium Sphingobium amiense DSM 16289T.</title>
        <authorList>
            <person name="Ootsuka M."/>
            <person name="Nishizawa T."/>
            <person name="Ohta H."/>
        </authorList>
    </citation>
    <scope>NUCLEOTIDE SEQUENCE [LARGE SCALE GENOMIC DNA]</scope>
    <source>
        <strain evidence="1 2">DSM 16289</strain>
    </source>
</reference>
<name>A0A494WCV2_9SPHN</name>
<dbReference type="Proteomes" id="UP000279959">
    <property type="component" value="Chromosome"/>
</dbReference>
<gene>
    <name evidence="1" type="ORF">SAMIE_1016400</name>
</gene>
<dbReference type="InterPro" id="IPR027417">
    <property type="entry name" value="P-loop_NTPase"/>
</dbReference>
<proteinExistence type="predicted"/>
<dbReference type="AlphaFoldDB" id="A0A494WCV2"/>
<sequence length="261" mass="29906">MGEIMTSNDKEAFIALIAPIGIDMNQVISVITEKAAQIRYHPNVIKLTEFFSENGLVEKSYKNEVERYEAYIKAGDDLCEKAGRGDILSLIGVAKMLYGGHERRRDLSKTRTLNIIRQIKRLDEYNTLERIYGRNIIFVGCYSSIESRKNYLVDRMRFSNRTSNTSKLESDALKIISIDEDEADKDYGQKIIDCYPKSDFILDCTSRRTLEDSCERLFKIYFGHPFVSPTMDEYSSYIANAAAYRSLARPIHETAPRGRSA</sequence>